<dbReference type="SUPFAM" id="SSF51735">
    <property type="entry name" value="NAD(P)-binding Rossmann-fold domains"/>
    <property type="match status" value="1"/>
</dbReference>
<dbReference type="SMART" id="SM00822">
    <property type="entry name" value="PKS_KR"/>
    <property type="match status" value="1"/>
</dbReference>
<comment type="similarity">
    <text evidence="1 2">Belongs to the short-chain dehydrogenases/reductases (SDR) family.</text>
</comment>
<dbReference type="EC" id="1.1.1.100" evidence="4"/>
<dbReference type="NCBIfam" id="TIGR01831">
    <property type="entry name" value="fabG_rel"/>
    <property type="match status" value="1"/>
</dbReference>
<dbReference type="Gene3D" id="3.40.50.720">
    <property type="entry name" value="NAD(P)-binding Rossmann-like Domain"/>
    <property type="match status" value="1"/>
</dbReference>
<keyword evidence="4" id="KW-0560">Oxidoreductase</keyword>
<name>A0ABS9NQM7_9NEIS</name>
<evidence type="ECO:0000313" key="5">
    <source>
        <dbReference type="Proteomes" id="UP001298424"/>
    </source>
</evidence>
<comment type="caution">
    <text evidence="4">The sequence shown here is derived from an EMBL/GenBank/DDBJ whole genome shotgun (WGS) entry which is preliminary data.</text>
</comment>
<dbReference type="InterPro" id="IPR057326">
    <property type="entry name" value="KR_dom"/>
</dbReference>
<dbReference type="RefSeq" id="WP_238748662.1">
    <property type="nucleotide sequence ID" value="NZ_JAKOOW010000078.1"/>
</dbReference>
<dbReference type="NCBIfam" id="NF004200">
    <property type="entry name" value="PRK05653.1-5"/>
    <property type="match status" value="1"/>
</dbReference>
<dbReference type="GO" id="GO:0004316">
    <property type="term" value="F:3-oxoacyl-[acyl-carrier-protein] reductase (NADPH) activity"/>
    <property type="evidence" value="ECO:0007669"/>
    <property type="project" value="UniProtKB-EC"/>
</dbReference>
<proteinExistence type="inferred from homology"/>
<dbReference type="PRINTS" id="PR00081">
    <property type="entry name" value="GDHRDH"/>
</dbReference>
<evidence type="ECO:0000256" key="1">
    <source>
        <dbReference type="ARBA" id="ARBA00006484"/>
    </source>
</evidence>
<dbReference type="PRINTS" id="PR00080">
    <property type="entry name" value="SDRFAMILY"/>
</dbReference>
<dbReference type="InterPro" id="IPR036291">
    <property type="entry name" value="NAD(P)-bd_dom_sf"/>
</dbReference>
<dbReference type="CDD" id="cd05333">
    <property type="entry name" value="BKR_SDR_c"/>
    <property type="match status" value="1"/>
</dbReference>
<reference evidence="4 5" key="1">
    <citation type="submission" date="2022-02" db="EMBL/GenBank/DDBJ databases">
        <title>Genome sequence data of Kingella unionensis sp. nov. strain CICC 24913 (CCUG 75125).</title>
        <authorList>
            <person name="Xiao M."/>
        </authorList>
    </citation>
    <scope>NUCLEOTIDE SEQUENCE [LARGE SCALE GENOMIC DNA]</scope>
    <source>
        <strain evidence="4 5">CICC 24913</strain>
    </source>
</reference>
<keyword evidence="5" id="KW-1185">Reference proteome</keyword>
<gene>
    <name evidence="4" type="primary">fabG</name>
    <name evidence="4" type="ORF">MB824_11420</name>
</gene>
<organism evidence="4 5">
    <name type="scientific">Kingella pumchi</name>
    <dbReference type="NCBI Taxonomy" id="2779506"/>
    <lineage>
        <taxon>Bacteria</taxon>
        <taxon>Pseudomonadati</taxon>
        <taxon>Pseudomonadota</taxon>
        <taxon>Betaproteobacteria</taxon>
        <taxon>Neisseriales</taxon>
        <taxon>Neisseriaceae</taxon>
        <taxon>Kingella</taxon>
    </lineage>
</organism>
<dbReference type="InterPro" id="IPR050259">
    <property type="entry name" value="SDR"/>
</dbReference>
<sequence>MSTPTILITGSNRGIGKAVALGLAADGFDIVVHCRSRRDEAEAVTEEIRALGRQARVLQFDVSDRAGSRAALEADIEAHGAYYGVVLNAGLTRDNAFPALEDDDWDKVLRTNLDGFYNVLHPLVMPMIRRRAPGRIVCMASVSGITGNRGQVNYSASKAGLIGAAKALAVELAKRKITVNCVAPGLIDTEIVDERVPVDEILKAVPAARMGQPEEVAHAVRFLMDEKAGYITRQVIAVNGGLC</sequence>
<evidence type="ECO:0000313" key="4">
    <source>
        <dbReference type="EMBL" id="MCG6505095.1"/>
    </source>
</evidence>
<dbReference type="PANTHER" id="PTHR42879">
    <property type="entry name" value="3-OXOACYL-(ACYL-CARRIER-PROTEIN) REDUCTASE"/>
    <property type="match status" value="1"/>
</dbReference>
<dbReference type="Pfam" id="PF00106">
    <property type="entry name" value="adh_short"/>
    <property type="match status" value="1"/>
</dbReference>
<dbReference type="NCBIfam" id="NF009466">
    <property type="entry name" value="PRK12826.1-2"/>
    <property type="match status" value="1"/>
</dbReference>
<dbReference type="PANTHER" id="PTHR42879:SF2">
    <property type="entry name" value="3-OXOACYL-[ACYL-CARRIER-PROTEIN] REDUCTASE FABG"/>
    <property type="match status" value="1"/>
</dbReference>
<dbReference type="Proteomes" id="UP001298424">
    <property type="component" value="Unassembled WGS sequence"/>
</dbReference>
<dbReference type="EMBL" id="JAKOOW010000078">
    <property type="protein sequence ID" value="MCG6505095.1"/>
    <property type="molecule type" value="Genomic_DNA"/>
</dbReference>
<dbReference type="InterPro" id="IPR002347">
    <property type="entry name" value="SDR_fam"/>
</dbReference>
<protein>
    <submittedName>
        <fullName evidence="4">3-oxoacyl-ACP reductase FabG</fullName>
        <ecNumber evidence="4">1.1.1.100</ecNumber>
    </submittedName>
</protein>
<accession>A0ABS9NQM7</accession>
<dbReference type="InterPro" id="IPR011285">
    <property type="entry name" value="FabG-rel"/>
</dbReference>
<evidence type="ECO:0000259" key="3">
    <source>
        <dbReference type="SMART" id="SM00822"/>
    </source>
</evidence>
<feature type="domain" description="Ketoreductase" evidence="3">
    <location>
        <begin position="4"/>
        <end position="190"/>
    </location>
</feature>
<evidence type="ECO:0000256" key="2">
    <source>
        <dbReference type="RuleBase" id="RU000363"/>
    </source>
</evidence>